<organism evidence="2 3">
    <name type="scientific">Ditylenchus destructor</name>
    <dbReference type="NCBI Taxonomy" id="166010"/>
    <lineage>
        <taxon>Eukaryota</taxon>
        <taxon>Metazoa</taxon>
        <taxon>Ecdysozoa</taxon>
        <taxon>Nematoda</taxon>
        <taxon>Chromadorea</taxon>
        <taxon>Rhabditida</taxon>
        <taxon>Tylenchina</taxon>
        <taxon>Tylenchomorpha</taxon>
        <taxon>Sphaerularioidea</taxon>
        <taxon>Anguinidae</taxon>
        <taxon>Anguininae</taxon>
        <taxon>Ditylenchus</taxon>
    </lineage>
</organism>
<reference evidence="2" key="1">
    <citation type="submission" date="2022-01" db="EMBL/GenBank/DDBJ databases">
        <title>Genome Sequence Resource for Two Populations of Ditylenchus destructor, the Migratory Endoparasitic Phytonematode.</title>
        <authorList>
            <person name="Zhang H."/>
            <person name="Lin R."/>
            <person name="Xie B."/>
        </authorList>
    </citation>
    <scope>NUCLEOTIDE SEQUENCE</scope>
    <source>
        <strain evidence="2">BazhouSP</strain>
    </source>
</reference>
<feature type="region of interest" description="Disordered" evidence="1">
    <location>
        <begin position="172"/>
        <end position="191"/>
    </location>
</feature>
<name>A0AAD4MSF6_9BILA</name>
<protein>
    <submittedName>
        <fullName evidence="2">Uncharacterized protein</fullName>
    </submittedName>
</protein>
<keyword evidence="3" id="KW-1185">Reference proteome</keyword>
<evidence type="ECO:0000256" key="1">
    <source>
        <dbReference type="SAM" id="MobiDB-lite"/>
    </source>
</evidence>
<dbReference type="Proteomes" id="UP001201812">
    <property type="component" value="Unassembled WGS sequence"/>
</dbReference>
<dbReference type="AlphaFoldDB" id="A0AAD4MSF6"/>
<evidence type="ECO:0000313" key="2">
    <source>
        <dbReference type="EMBL" id="KAI1705327.1"/>
    </source>
</evidence>
<evidence type="ECO:0000313" key="3">
    <source>
        <dbReference type="Proteomes" id="UP001201812"/>
    </source>
</evidence>
<dbReference type="EMBL" id="JAKKPZ010000057">
    <property type="protein sequence ID" value="KAI1705327.1"/>
    <property type="molecule type" value="Genomic_DNA"/>
</dbReference>
<proteinExistence type="predicted"/>
<sequence length="191" mass="20918">MGKISETLGNDFSYMANTRASISAQNILRRISDVLNSDDLNCPEINATTELDLEECGTVSGTASVDQILDEPLQLNSDDLYSVTPYPMTYMCQDINTTTELYNEQNGTFNGTADSDLTLEESVDVVSLPPCENFHPSMQTHNNTNYPSNGAPNGYYVVVDTGFVPYFGEESVGSSNTPIFQSLSEENEVYG</sequence>
<accession>A0AAD4MSF6</accession>
<gene>
    <name evidence="2" type="ORF">DdX_13641</name>
</gene>
<feature type="compositionally biased region" description="Polar residues" evidence="1">
    <location>
        <begin position="172"/>
        <end position="184"/>
    </location>
</feature>
<comment type="caution">
    <text evidence="2">The sequence shown here is derived from an EMBL/GenBank/DDBJ whole genome shotgun (WGS) entry which is preliminary data.</text>
</comment>